<accession>A0A1D2AIN2</accession>
<dbReference type="AlphaFoldDB" id="A0A1D2AIN2"/>
<proteinExistence type="predicted"/>
<organism evidence="1">
    <name type="scientific">Ornithodoros brasiliensis</name>
    <name type="common">Mouro tick</name>
    <dbReference type="NCBI Taxonomy" id="888526"/>
    <lineage>
        <taxon>Eukaryota</taxon>
        <taxon>Metazoa</taxon>
        <taxon>Ecdysozoa</taxon>
        <taxon>Arthropoda</taxon>
        <taxon>Chelicerata</taxon>
        <taxon>Arachnida</taxon>
        <taxon>Acari</taxon>
        <taxon>Parasitiformes</taxon>
        <taxon>Ixodida</taxon>
        <taxon>Ixodoidea</taxon>
        <taxon>Argasidae</taxon>
        <taxon>Ornithodorinae</taxon>
        <taxon>Ornithodoros</taxon>
    </lineage>
</organism>
<reference evidence="1" key="1">
    <citation type="submission" date="2016-07" db="EMBL/GenBank/DDBJ databases">
        <title>Salivary Glands transcriptome analysis on engorged females of Ornithodoros brasiliensis (Acari:Argasidae).</title>
        <authorList>
            <person name="Simons S.M."/>
            <person name="Carvalho E."/>
            <person name="Junqueira-de-Azevedo I."/>
            <person name="Ho P.L."/>
            <person name="Giovanni D."/>
            <person name="Mendonca R."/>
            <person name="Onofrio V."/>
            <person name="Landulfo G."/>
            <person name="Ramirez D."/>
            <person name="Barros-Battesti D."/>
        </authorList>
    </citation>
    <scope>NUCLEOTIDE SEQUENCE</scope>
    <source>
        <strain evidence="1">Female</strain>
        <tissue evidence="1">Salivary gland</tissue>
    </source>
</reference>
<name>A0A1D2AIN2_ORNBR</name>
<dbReference type="EMBL" id="GETE01000558">
    <property type="protein sequence ID" value="JAT79052.1"/>
    <property type="molecule type" value="Transcribed_RNA"/>
</dbReference>
<protein>
    <submittedName>
        <fullName evidence="1">Uncharacterized protein</fullName>
    </submittedName>
</protein>
<evidence type="ECO:0000313" key="1">
    <source>
        <dbReference type="EMBL" id="JAT79052.1"/>
    </source>
</evidence>
<feature type="non-terminal residue" evidence="1">
    <location>
        <position position="1"/>
    </location>
</feature>
<sequence>RYLYYVTTCLLKRMTGDMYIFQSQIQLNIIFINLLLNPLINFQCINQYKLSQFISTLIFSCILT</sequence>